<dbReference type="Pfam" id="PF07624">
    <property type="entry name" value="PSD2"/>
    <property type="match status" value="1"/>
</dbReference>
<comment type="caution">
    <text evidence="7">The sequence shown here is derived from an EMBL/GenBank/DDBJ whole genome shotgun (WGS) entry which is preliminary data.</text>
</comment>
<protein>
    <recommendedName>
        <fullName evidence="9">DUF1592 domain-containing protein</fullName>
    </recommendedName>
</protein>
<feature type="domain" description="DUF1592" evidence="5">
    <location>
        <begin position="485"/>
        <end position="613"/>
    </location>
</feature>
<evidence type="ECO:0000259" key="2">
    <source>
        <dbReference type="Pfam" id="PF07624"/>
    </source>
</evidence>
<dbReference type="Pfam" id="PF07627">
    <property type="entry name" value="PSCyt3"/>
    <property type="match status" value="1"/>
</dbReference>
<gene>
    <name evidence="7" type="ORF">CNF02_10980</name>
</gene>
<evidence type="ECO:0000259" key="4">
    <source>
        <dbReference type="Pfam" id="PF07627"/>
    </source>
</evidence>
<dbReference type="GO" id="GO:0020037">
    <property type="term" value="F:heme binding"/>
    <property type="evidence" value="ECO:0007669"/>
    <property type="project" value="InterPro"/>
</dbReference>
<feature type="domain" description="DUF1587" evidence="3">
    <location>
        <begin position="139"/>
        <end position="201"/>
    </location>
</feature>
<feature type="domain" description="DUF1585" evidence="2">
    <location>
        <begin position="746"/>
        <end position="818"/>
    </location>
</feature>
<name>A0A2A5W920_9GAMM</name>
<feature type="domain" description="DUF1588" evidence="4">
    <location>
        <begin position="632"/>
        <end position="729"/>
    </location>
</feature>
<dbReference type="InterPro" id="IPR036909">
    <property type="entry name" value="Cyt_c-like_dom_sf"/>
</dbReference>
<organism evidence="7 8">
    <name type="scientific">OM182 bacterium MED-G28</name>
    <dbReference type="NCBI Taxonomy" id="1986256"/>
    <lineage>
        <taxon>Bacteria</taxon>
        <taxon>Pseudomonadati</taxon>
        <taxon>Pseudomonadota</taxon>
        <taxon>Gammaproteobacteria</taxon>
        <taxon>OMG group</taxon>
        <taxon>OM182 clade</taxon>
    </lineage>
</organism>
<evidence type="ECO:0000313" key="8">
    <source>
        <dbReference type="Proteomes" id="UP000219329"/>
    </source>
</evidence>
<dbReference type="EMBL" id="NTJZ01000013">
    <property type="protein sequence ID" value="PDH32777.1"/>
    <property type="molecule type" value="Genomic_DNA"/>
</dbReference>
<dbReference type="InterPro" id="IPR013036">
    <property type="entry name" value="DUF1587"/>
</dbReference>
<dbReference type="InterPro" id="IPR011478">
    <property type="entry name" value="DUF1585"/>
</dbReference>
<dbReference type="AlphaFoldDB" id="A0A2A5W920"/>
<dbReference type="Pfam" id="PF07631">
    <property type="entry name" value="PSD4"/>
    <property type="match status" value="1"/>
</dbReference>
<dbReference type="Pfam" id="PF07626">
    <property type="entry name" value="PSD3"/>
    <property type="match status" value="1"/>
</dbReference>
<reference evidence="7 8" key="1">
    <citation type="submission" date="2017-08" db="EMBL/GenBank/DDBJ databases">
        <title>Fine stratification of microbial communities through a metagenomic profile of the photic zone.</title>
        <authorList>
            <person name="Haro-Moreno J.M."/>
            <person name="Lopez-Perez M."/>
            <person name="De La Torre J."/>
            <person name="Picazo A."/>
            <person name="Camacho A."/>
            <person name="Rodriguez-Valera F."/>
        </authorList>
    </citation>
    <scope>NUCLEOTIDE SEQUENCE [LARGE SCALE GENOMIC DNA]</scope>
    <source>
        <strain evidence="7">MED-G28</strain>
    </source>
</reference>
<dbReference type="SUPFAM" id="SSF46626">
    <property type="entry name" value="Cytochrome c"/>
    <property type="match status" value="1"/>
</dbReference>
<accession>A0A2A5W920</accession>
<dbReference type="InterPro" id="IPR013043">
    <property type="entry name" value="DUF1595"/>
</dbReference>
<evidence type="ECO:0000259" key="3">
    <source>
        <dbReference type="Pfam" id="PF07626"/>
    </source>
</evidence>
<proteinExistence type="predicted"/>
<feature type="domain" description="DUF1595" evidence="6">
    <location>
        <begin position="410"/>
        <end position="469"/>
    </location>
</feature>
<dbReference type="InterPro" id="IPR013042">
    <property type="entry name" value="DUF1592"/>
</dbReference>
<dbReference type="Proteomes" id="UP000219329">
    <property type="component" value="Unassembled WGS sequence"/>
</dbReference>
<dbReference type="InterPro" id="IPR013039">
    <property type="entry name" value="DUF1588"/>
</dbReference>
<dbReference type="Pfam" id="PF07637">
    <property type="entry name" value="PSD5"/>
    <property type="match status" value="1"/>
</dbReference>
<sequence>MKPIRKNWVRSGLAFSGLVVALLSVSNSIPPISQKAVAQDQFNAADMQRVVNQYCLACHNDALATSGLSLQTVDFTRIANHAETLEKVVKKLRAHMMPPAGMPRPDFDSYRIMAEWLENELDDAWTANPNPGRVTPVHRMNRYEYNNSINELLGLDVDVMEMLPGDPTADGSFDNIASALPFSTAHMERYMSVARQVTRLATGLPPLSPIVSTYEIPLYMSQDWRQTEDMPFGSRGGISVTHNFPVDGEYTVKIDLETNYQDYIKGLGWAQILDLRLDGRLLERFTIGGDAPGTPTPLSFSGTGEPGSVDWEQYMLYQATEGLEITVPVTAGPHSITASYVRQQVIEEEIPQPRQGGRLPANSEAYLTYQKVHSIEVGGPYTNNASFGESPSRQLIFSCYPEQLTEEAACAEEIVSRMARRAYRRAITDADTDLLVEFFNRGREQGGSFDAGIQFALEFILSDPDFLIRSYQAPENLAAGEIFELNDLELASRLSFFLWSSAPDEELLELAEAGNLSNSQVYEQQAHRMLDDERGVNALVEDFAAQWLNLRRLEEVNINTVLFPQYDVSLMEAFETETEMFVGETLKNDASVIELLNADYTFVNERLAQHYGVEDVYGSRFRKAALPNTTQRGGILAHGALLTVTSYPGRTSPVLRGKWLLDNLLGTPPPPPPPNVPILPEAEAGEIPASIRERLAQHREDPVCASCHVVIDPLGFALENFDVIGAWREFDEAGNPVDPNGNYPGGIEFAGFSDLRDWMMDRPDRFAHTLTEKLMTYALGRRVEYYDQPIIREIVRNSAEQNYRWSSIVLGIVSSPAFKSSMGPVQVAENEKNNDETETIASTTRL</sequence>
<evidence type="ECO:0000313" key="7">
    <source>
        <dbReference type="EMBL" id="PDH32777.1"/>
    </source>
</evidence>
<evidence type="ECO:0000259" key="5">
    <source>
        <dbReference type="Pfam" id="PF07631"/>
    </source>
</evidence>
<feature type="region of interest" description="Disordered" evidence="1">
    <location>
        <begin position="824"/>
        <end position="846"/>
    </location>
</feature>
<evidence type="ECO:0008006" key="9">
    <source>
        <dbReference type="Google" id="ProtNLM"/>
    </source>
</evidence>
<dbReference type="GO" id="GO:0009055">
    <property type="term" value="F:electron transfer activity"/>
    <property type="evidence" value="ECO:0007669"/>
    <property type="project" value="InterPro"/>
</dbReference>
<evidence type="ECO:0000256" key="1">
    <source>
        <dbReference type="SAM" id="MobiDB-lite"/>
    </source>
</evidence>
<evidence type="ECO:0000259" key="6">
    <source>
        <dbReference type="Pfam" id="PF07637"/>
    </source>
</evidence>